<feature type="region of interest" description="Disordered" evidence="1">
    <location>
        <begin position="1"/>
        <end position="199"/>
    </location>
</feature>
<evidence type="ECO:0000256" key="1">
    <source>
        <dbReference type="SAM" id="MobiDB-lite"/>
    </source>
</evidence>
<dbReference type="OMA" id="TKVTTWD"/>
<organism evidence="2 3">
    <name type="scientific">Plasmodiophora brassicae</name>
    <name type="common">Clubroot disease agent</name>
    <dbReference type="NCBI Taxonomy" id="37360"/>
    <lineage>
        <taxon>Eukaryota</taxon>
        <taxon>Sar</taxon>
        <taxon>Rhizaria</taxon>
        <taxon>Endomyxa</taxon>
        <taxon>Phytomyxea</taxon>
        <taxon>Plasmodiophorida</taxon>
        <taxon>Plasmodiophoridae</taxon>
        <taxon>Plasmodiophora</taxon>
    </lineage>
</organism>
<keyword evidence="3" id="KW-1185">Reference proteome</keyword>
<feature type="compositionally biased region" description="Low complexity" evidence="1">
    <location>
        <begin position="108"/>
        <end position="162"/>
    </location>
</feature>
<name>A0A0G4IW46_PLABS</name>
<feature type="compositionally biased region" description="Gly residues" evidence="1">
    <location>
        <begin position="96"/>
        <end position="107"/>
    </location>
</feature>
<proteinExistence type="predicted"/>
<feature type="compositionally biased region" description="Low complexity" evidence="1">
    <location>
        <begin position="75"/>
        <end position="95"/>
    </location>
</feature>
<dbReference type="AlphaFoldDB" id="A0A0G4IW46"/>
<gene>
    <name evidence="2" type="ORF">PBRA_001260</name>
</gene>
<reference evidence="2 3" key="1">
    <citation type="submission" date="2015-02" db="EMBL/GenBank/DDBJ databases">
        <authorList>
            <person name="Chooi Y.-H."/>
        </authorList>
    </citation>
    <scope>NUCLEOTIDE SEQUENCE [LARGE SCALE GENOMIC DNA]</scope>
    <source>
        <strain evidence="2">E3</strain>
    </source>
</reference>
<accession>A0A0G4IW46</accession>
<feature type="compositionally biased region" description="Low complexity" evidence="1">
    <location>
        <begin position="15"/>
        <end position="26"/>
    </location>
</feature>
<evidence type="ECO:0000313" key="2">
    <source>
        <dbReference type="EMBL" id="CEO99354.1"/>
    </source>
</evidence>
<dbReference type="EMBL" id="CDSF01000090">
    <property type="protein sequence ID" value="CEO99354.1"/>
    <property type="molecule type" value="Genomic_DNA"/>
</dbReference>
<evidence type="ECO:0000313" key="3">
    <source>
        <dbReference type="Proteomes" id="UP000039324"/>
    </source>
</evidence>
<dbReference type="STRING" id="37360.A0A0G4IW46"/>
<dbReference type="Proteomes" id="UP000039324">
    <property type="component" value="Unassembled WGS sequence"/>
</dbReference>
<sequence>MPRTRPVQHAPYYVPGADPNASPSGGSAPGSGDRHAAGASNGGGAEPDNCCNDGPSHGGNAAPSTAGAPAPPHDGAPTPASGGTPAPGNAGAPAPGNGGAPTPGNSGGAPASAANGATPAPANGGTPAPANGGTPAPANGGTPAPAPGVVTPLPTNGNTPAPNNGPAPTPGTGGQDTPGSIPLSLPAGQTLSPLNSGQSQCDPNSSNCIACDTHYSLASFAQNGLGCAGNDLGRLSRAQQAFNYMVVSTGSADNCYKVATVAGPTGAAVQAVVLDINGGSADVSWPLFQAMGGQFCGGNRIPVTITFTGQVFQ</sequence>
<feature type="compositionally biased region" description="Low complexity" evidence="1">
    <location>
        <begin position="58"/>
        <end position="68"/>
    </location>
</feature>
<protein>
    <submittedName>
        <fullName evidence="2">Uncharacterized protein</fullName>
    </submittedName>
</protein>
<feature type="compositionally biased region" description="Polar residues" evidence="1">
    <location>
        <begin position="187"/>
        <end position="199"/>
    </location>
</feature>